<dbReference type="InterPro" id="IPR029063">
    <property type="entry name" value="SAM-dependent_MTases_sf"/>
</dbReference>
<feature type="binding site" evidence="6">
    <location>
        <begin position="163"/>
        <end position="164"/>
    </location>
    <ligand>
        <name>S-adenosyl-L-methionine</name>
        <dbReference type="ChEBI" id="CHEBI:59789"/>
    </ligand>
</feature>
<dbReference type="Gene3D" id="3.40.50.150">
    <property type="entry name" value="Vaccinia Virus protein VP39"/>
    <property type="match status" value="1"/>
</dbReference>
<gene>
    <name evidence="6" type="primary">rsmG</name>
    <name evidence="7" type="ORF">B0682_02800</name>
</gene>
<protein>
    <recommendedName>
        <fullName evidence="6">Ribosomal RNA small subunit methyltransferase G</fullName>
        <ecNumber evidence="6">2.1.1.170</ecNumber>
    </recommendedName>
    <alternativeName>
        <fullName evidence="6">16S rRNA 7-methylguanosine methyltransferase</fullName>
        <shortName evidence="6">16S rRNA m7G methyltransferase</shortName>
    </alternativeName>
</protein>
<dbReference type="NCBIfam" id="TIGR00138">
    <property type="entry name" value="rsmG_gidB"/>
    <property type="match status" value="1"/>
</dbReference>
<dbReference type="OrthoDB" id="9808773at2"/>
<dbReference type="EC" id="2.1.1.170" evidence="6"/>
<reference evidence="7 8" key="1">
    <citation type="submission" date="2017-02" db="EMBL/GenBank/DDBJ databases">
        <title>Draft genome sequence of Moraxella lincolnii CCUG 9405T type strain.</title>
        <authorList>
            <person name="Salva-Serra F."/>
            <person name="Engstrom-Jakobsson H."/>
            <person name="Thorell K."/>
            <person name="Jaen-Luchoro D."/>
            <person name="Gonzales-Siles L."/>
            <person name="Karlsson R."/>
            <person name="Yazdan S."/>
            <person name="Boulund F."/>
            <person name="Johnning A."/>
            <person name="Engstrand L."/>
            <person name="Kristiansson E."/>
            <person name="Moore E."/>
        </authorList>
    </citation>
    <scope>NUCLEOTIDE SEQUENCE [LARGE SCALE GENOMIC DNA]</scope>
    <source>
        <strain evidence="7 8">CCUG 9405</strain>
    </source>
</reference>
<comment type="caution">
    <text evidence="6">Lacks conserved residue(s) required for the propagation of feature annotation.</text>
</comment>
<dbReference type="CDD" id="cd02440">
    <property type="entry name" value="AdoMet_MTases"/>
    <property type="match status" value="1"/>
</dbReference>
<keyword evidence="8" id="KW-1185">Reference proteome</keyword>
<proteinExistence type="inferred from homology"/>
<evidence type="ECO:0000256" key="2">
    <source>
        <dbReference type="ARBA" id="ARBA00022552"/>
    </source>
</evidence>
<keyword evidence="2 6" id="KW-0698">rRNA processing</keyword>
<evidence type="ECO:0000313" key="8">
    <source>
        <dbReference type="Proteomes" id="UP000191094"/>
    </source>
</evidence>
<comment type="caution">
    <text evidence="7">The sequence shown here is derived from an EMBL/GenBank/DDBJ whole genome shotgun (WGS) entry which is preliminary data.</text>
</comment>
<dbReference type="AlphaFoldDB" id="A0A1T0CHK5"/>
<evidence type="ECO:0000256" key="5">
    <source>
        <dbReference type="ARBA" id="ARBA00022691"/>
    </source>
</evidence>
<comment type="catalytic activity">
    <reaction evidence="6">
        <text>guanosine(527) in 16S rRNA + S-adenosyl-L-methionine = N(7)-methylguanosine(527) in 16S rRNA + S-adenosyl-L-homocysteine</text>
        <dbReference type="Rhea" id="RHEA:42732"/>
        <dbReference type="Rhea" id="RHEA-COMP:10209"/>
        <dbReference type="Rhea" id="RHEA-COMP:10210"/>
        <dbReference type="ChEBI" id="CHEBI:57856"/>
        <dbReference type="ChEBI" id="CHEBI:59789"/>
        <dbReference type="ChEBI" id="CHEBI:74269"/>
        <dbReference type="ChEBI" id="CHEBI:74480"/>
        <dbReference type="EC" id="2.1.1.170"/>
    </reaction>
</comment>
<dbReference type="GO" id="GO:0005829">
    <property type="term" value="C:cytosol"/>
    <property type="evidence" value="ECO:0007669"/>
    <property type="project" value="TreeGrafter"/>
</dbReference>
<evidence type="ECO:0000313" key="7">
    <source>
        <dbReference type="EMBL" id="OOS21621.1"/>
    </source>
</evidence>
<dbReference type="Proteomes" id="UP000191094">
    <property type="component" value="Unassembled WGS sequence"/>
</dbReference>
<accession>A0A1T0CHK5</accession>
<keyword evidence="4 6" id="KW-0808">Transferase</keyword>
<organism evidence="7 8">
    <name type="scientific">Lwoffella lincolnii</name>
    <dbReference type="NCBI Taxonomy" id="90241"/>
    <lineage>
        <taxon>Bacteria</taxon>
        <taxon>Pseudomonadati</taxon>
        <taxon>Pseudomonadota</taxon>
        <taxon>Gammaproteobacteria</taxon>
        <taxon>Moraxellales</taxon>
        <taxon>Moraxellaceae</taxon>
        <taxon>Lwoffella</taxon>
    </lineage>
</organism>
<evidence type="ECO:0000256" key="6">
    <source>
        <dbReference type="HAMAP-Rule" id="MF_00074"/>
    </source>
</evidence>
<dbReference type="STRING" id="90241.B0682_02800"/>
<dbReference type="GO" id="GO:0070043">
    <property type="term" value="F:rRNA (guanine-N7-)-methyltransferase activity"/>
    <property type="evidence" value="ECO:0007669"/>
    <property type="project" value="UniProtKB-UniRule"/>
</dbReference>
<dbReference type="HAMAP" id="MF_00074">
    <property type="entry name" value="16SrRNA_methyltr_G"/>
    <property type="match status" value="1"/>
</dbReference>
<dbReference type="PANTHER" id="PTHR31760">
    <property type="entry name" value="S-ADENOSYL-L-METHIONINE-DEPENDENT METHYLTRANSFERASES SUPERFAMILY PROTEIN"/>
    <property type="match status" value="1"/>
</dbReference>
<comment type="function">
    <text evidence="6">Specifically methylates the N7 position of guanine in position 527 of 16S rRNA.</text>
</comment>
<feature type="binding site" evidence="6">
    <location>
        <position position="180"/>
    </location>
    <ligand>
        <name>S-adenosyl-L-methionine</name>
        <dbReference type="ChEBI" id="CHEBI:59789"/>
    </ligand>
</feature>
<evidence type="ECO:0000256" key="4">
    <source>
        <dbReference type="ARBA" id="ARBA00022679"/>
    </source>
</evidence>
<feature type="binding site" evidence="6">
    <location>
        <position position="117"/>
    </location>
    <ligand>
        <name>S-adenosyl-L-methionine</name>
        <dbReference type="ChEBI" id="CHEBI:59789"/>
    </ligand>
</feature>
<keyword evidence="3 6" id="KW-0489">Methyltransferase</keyword>
<comment type="subcellular location">
    <subcellularLocation>
        <location evidence="6">Cytoplasm</location>
    </subcellularLocation>
</comment>
<comment type="similarity">
    <text evidence="6">Belongs to the methyltransferase superfamily. RNA methyltransferase RsmG family.</text>
</comment>
<dbReference type="InterPro" id="IPR003682">
    <property type="entry name" value="rRNA_ssu_MeTfrase_G"/>
</dbReference>
<dbReference type="EMBL" id="MUYT01000004">
    <property type="protein sequence ID" value="OOS21621.1"/>
    <property type="molecule type" value="Genomic_DNA"/>
</dbReference>
<evidence type="ECO:0000256" key="1">
    <source>
        <dbReference type="ARBA" id="ARBA00022490"/>
    </source>
</evidence>
<keyword evidence="1 6" id="KW-0963">Cytoplasm</keyword>
<dbReference type="PANTHER" id="PTHR31760:SF0">
    <property type="entry name" value="S-ADENOSYL-L-METHIONINE-DEPENDENT METHYLTRANSFERASES SUPERFAMILY PROTEIN"/>
    <property type="match status" value="1"/>
</dbReference>
<dbReference type="RefSeq" id="WP_143823249.1">
    <property type="nucleotide sequence ID" value="NZ_MUYT01000004.1"/>
</dbReference>
<dbReference type="SUPFAM" id="SSF53335">
    <property type="entry name" value="S-adenosyl-L-methionine-dependent methyltransferases"/>
    <property type="match status" value="1"/>
</dbReference>
<evidence type="ECO:0000256" key="3">
    <source>
        <dbReference type="ARBA" id="ARBA00022603"/>
    </source>
</evidence>
<name>A0A1T0CHK5_9GAMM</name>
<feature type="binding site" evidence="6">
    <location>
        <position position="112"/>
    </location>
    <ligand>
        <name>S-adenosyl-L-methionine</name>
        <dbReference type="ChEBI" id="CHEBI:59789"/>
    </ligand>
</feature>
<sequence length="290" mass="32482">MTNQKANHSVSIGQLSDLTALKGDAVVISNMLDNALKQFSKLELSAGQRWQLLSYLNMLLFWNKAYNLTAISEPKTAFIKHIVDCLAMVAHLPADRLAVDALDAPIRLLDVGTGAGLPAMIIAICRPDVQCVALDSNQKKIRFIKQVASELGVRNCLPVAARIETHIETHTDSYDWITSRAFANLQTFADVAMPYLTESGHLLAMKARLPELSHLKMDFVAKNDDNQYIHSQSQNNHQSMATKTDAKTDMMLSETAEQYAQLSQNWRIKLIELDVPYLDEPRHLVTMQSY</sequence>
<keyword evidence="5 6" id="KW-0949">S-adenosyl-L-methionine</keyword>
<dbReference type="Pfam" id="PF02527">
    <property type="entry name" value="GidB"/>
    <property type="match status" value="1"/>
</dbReference>